<evidence type="ECO:0000256" key="3">
    <source>
        <dbReference type="ARBA" id="ARBA00022448"/>
    </source>
</evidence>
<dbReference type="Pfam" id="PF01602">
    <property type="entry name" value="Adaptin_N"/>
    <property type="match status" value="1"/>
</dbReference>
<proteinExistence type="inferred from homology"/>
<evidence type="ECO:0000256" key="1">
    <source>
        <dbReference type="ARBA" id="ARBA00004308"/>
    </source>
</evidence>
<comment type="subcellular location">
    <subcellularLocation>
        <location evidence="1">Endomembrane system</location>
    </subcellularLocation>
</comment>
<gene>
    <name evidence="7" type="primary">AP2B1</name>
    <name evidence="7" type="ORF">TCON_1488</name>
</gene>
<sequence length="786" mass="91467">MFLRWISSKKSIEIISSAQRKFFPYKETKQNLEVGLASKDIKTKRDTMHKIICMMQNGYDVLSVFDAVIREIDTNDVEMKRFTNYYILKYASLYEGATLMCVNTLLKDVRDKNEELRRMAIYIAGLIGDKNTMALFHKHLMTLKTDPSAIVRATLPLSIINFVKRDSLSIKNSIFSNLLKTLAEDSILMVAASAIYSIAYIIENFTDEDILDCNDISNLIKLYSSCKYHGLYYEYIIQSLLRIIYFKSEDIAISNCPIYEEFAWKLLYSTEPEISIFAGEALLRLNPSFSQTIFDSLLTFIDTNGDITRSTAKNMTENDNQTVNDFIPLFILKKLDFLIRQFPGIEYDNIVFSIFSTDNNEIKKIKLDLLLLKPDEHVLSEINSLYKDSEYTKLCVDKLIEWRNIPSKTLNANKELLLENIIDHAIKNNQEMAVEIIYNHFDKFRGEYINQFLMKVNNIPNYKQYLFLCGRLLTVDETEEIRRLIMIGDNDINSELIRFYVNIYLRGIISDKSIIEKLKMLPEKCKNKVNIILQNLNDIGKLKQYSEFKRDNGIRHQISKHISDNEILDTKPFQKDTKKTLYITNSDTNSDGDINNKIQQKNLIDLIDVWGTSENTFPDGMGEIIIDRIYNEHFLGVVVIKDRQIILKIEKVINLFHISGVNGNVGMYINQNISESCLLILGSLKPQFLNESLMLRINNEHQILIQLSVFYFIETWKCDLVTFNSNFNRIQDYILLDENFVDSLTISYSDKNSFVFKIMDVEFYGRTLSKQVILKSECKELLKLFK</sequence>
<protein>
    <submittedName>
        <fullName evidence="7">AP-2 complex subunit beta</fullName>
    </submittedName>
</protein>
<evidence type="ECO:0000259" key="6">
    <source>
        <dbReference type="Pfam" id="PF01602"/>
    </source>
</evidence>
<comment type="similarity">
    <text evidence="2">Belongs to the adaptor complexes large subunit family.</text>
</comment>
<evidence type="ECO:0000256" key="2">
    <source>
        <dbReference type="ARBA" id="ARBA00006613"/>
    </source>
</evidence>
<keyword evidence="4" id="KW-0653">Protein transport</keyword>
<evidence type="ECO:0000256" key="5">
    <source>
        <dbReference type="ARBA" id="ARBA00023136"/>
    </source>
</evidence>
<dbReference type="Proteomes" id="UP001516464">
    <property type="component" value="Unassembled WGS sequence"/>
</dbReference>
<evidence type="ECO:0000313" key="8">
    <source>
        <dbReference type="Proteomes" id="UP001516464"/>
    </source>
</evidence>
<keyword evidence="3" id="KW-0813">Transport</keyword>
<dbReference type="EMBL" id="SBIQ01000102">
    <property type="protein sequence ID" value="KAF7683298.1"/>
    <property type="molecule type" value="Genomic_DNA"/>
</dbReference>
<dbReference type="InterPro" id="IPR016024">
    <property type="entry name" value="ARM-type_fold"/>
</dbReference>
<evidence type="ECO:0000256" key="4">
    <source>
        <dbReference type="ARBA" id="ARBA00022927"/>
    </source>
</evidence>
<reference evidence="7 8" key="1">
    <citation type="submission" date="2019-01" db="EMBL/GenBank/DDBJ databases">
        <title>Genomes sequencing and comparative genomics of infectious freshwater microsporidia, Cucumispora dikerogammari and Thelohania contejeani.</title>
        <authorList>
            <person name="Cormier A."/>
            <person name="Giraud I."/>
            <person name="Wattier R."/>
            <person name="Teixeira M."/>
            <person name="Grandjean F."/>
            <person name="Rigaud T."/>
            <person name="Cordaux R."/>
        </authorList>
    </citation>
    <scope>NUCLEOTIDE SEQUENCE [LARGE SCALE GENOMIC DNA]</scope>
    <source>
        <strain evidence="7">T1</strain>
        <tissue evidence="7">Spores</tissue>
    </source>
</reference>
<dbReference type="Gene3D" id="1.25.10.10">
    <property type="entry name" value="Leucine-rich Repeat Variant"/>
    <property type="match status" value="1"/>
</dbReference>
<feature type="domain" description="Clathrin/coatomer adaptor adaptin-like N-terminal" evidence="6">
    <location>
        <begin position="29"/>
        <end position="209"/>
    </location>
</feature>
<dbReference type="SUPFAM" id="SSF48371">
    <property type="entry name" value="ARM repeat"/>
    <property type="match status" value="1"/>
</dbReference>
<dbReference type="InterPro" id="IPR026739">
    <property type="entry name" value="AP_beta"/>
</dbReference>
<dbReference type="InterPro" id="IPR011989">
    <property type="entry name" value="ARM-like"/>
</dbReference>
<dbReference type="PANTHER" id="PTHR11134">
    <property type="entry name" value="ADAPTOR COMPLEX SUBUNIT BETA FAMILY MEMBER"/>
    <property type="match status" value="1"/>
</dbReference>
<keyword evidence="5" id="KW-0472">Membrane</keyword>
<name>A0ABQ7HYV6_9MICR</name>
<dbReference type="InterPro" id="IPR002553">
    <property type="entry name" value="Clathrin/coatomer_adapt-like_N"/>
</dbReference>
<comment type="caution">
    <text evidence="7">The sequence shown here is derived from an EMBL/GenBank/DDBJ whole genome shotgun (WGS) entry which is preliminary data.</text>
</comment>
<organism evidence="7 8">
    <name type="scientific">Astathelohania contejeani</name>
    <dbReference type="NCBI Taxonomy" id="164912"/>
    <lineage>
        <taxon>Eukaryota</taxon>
        <taxon>Fungi</taxon>
        <taxon>Fungi incertae sedis</taxon>
        <taxon>Microsporidia</taxon>
        <taxon>Astathelohaniidae</taxon>
        <taxon>Astathelohania</taxon>
    </lineage>
</organism>
<keyword evidence="8" id="KW-1185">Reference proteome</keyword>
<accession>A0ABQ7HYV6</accession>
<evidence type="ECO:0000313" key="7">
    <source>
        <dbReference type="EMBL" id="KAF7683298.1"/>
    </source>
</evidence>